<comment type="caution">
    <text evidence="2">The sequence shown here is derived from an EMBL/GenBank/DDBJ whole genome shotgun (WGS) entry which is preliminary data.</text>
</comment>
<proteinExistence type="predicted"/>
<protein>
    <recommendedName>
        <fullName evidence="4">Fungal N-terminal domain-containing protein</fullName>
    </recommendedName>
</protein>
<gene>
    <name evidence="2" type="ORF">QBC42DRAFT_266253</name>
</gene>
<evidence type="ECO:0000256" key="1">
    <source>
        <dbReference type="SAM" id="Coils"/>
    </source>
</evidence>
<keyword evidence="1" id="KW-0175">Coiled coil</keyword>
<sequence>MEPQADLTGEISQLSFIGAELRNQLYVLEQGRDTLDRRFKSDLAALNMAIYELPPVINLLLLETPPPVSRTLLGSLQLVFRSLWSGSWQLQTLKSVQAAINTISTVQGSMQASQDEGSAKKIETADLAAKAAQHIAECSTLQARVSNAQRLTQASLDSTKRQISCAQEQIDECSRFSADMASKAAHHEKEAEGNKTLFWATCWIPVVNFVTIPLAMSWEKENNRLAESYRETLTQLTADLVKKSIEMRELERTSHRLDETFARLKSAGDVAGNTAAQCSQLTNRARVLTDKYGHVTARIRDVLQALGHLNGGDVSTERWDELRFIALQSLKGMIESLKERELLGPECLPVLEMVANLPLPSFQEGGMDLDGFLEGGLVV</sequence>
<reference evidence="2" key="1">
    <citation type="journal article" date="2023" name="Mol. Phylogenet. Evol.">
        <title>Genome-scale phylogeny and comparative genomics of the fungal order Sordariales.</title>
        <authorList>
            <person name="Hensen N."/>
            <person name="Bonometti L."/>
            <person name="Westerberg I."/>
            <person name="Brannstrom I.O."/>
            <person name="Guillou S."/>
            <person name="Cros-Aarteil S."/>
            <person name="Calhoun S."/>
            <person name="Haridas S."/>
            <person name="Kuo A."/>
            <person name="Mondo S."/>
            <person name="Pangilinan J."/>
            <person name="Riley R."/>
            <person name="LaButti K."/>
            <person name="Andreopoulos B."/>
            <person name="Lipzen A."/>
            <person name="Chen C."/>
            <person name="Yan M."/>
            <person name="Daum C."/>
            <person name="Ng V."/>
            <person name="Clum A."/>
            <person name="Steindorff A."/>
            <person name="Ohm R.A."/>
            <person name="Martin F."/>
            <person name="Silar P."/>
            <person name="Natvig D.O."/>
            <person name="Lalanne C."/>
            <person name="Gautier V."/>
            <person name="Ament-Velasquez S.L."/>
            <person name="Kruys A."/>
            <person name="Hutchinson M.I."/>
            <person name="Powell A.J."/>
            <person name="Barry K."/>
            <person name="Miller A.N."/>
            <person name="Grigoriev I.V."/>
            <person name="Debuchy R."/>
            <person name="Gladieux P."/>
            <person name="Hiltunen Thoren M."/>
            <person name="Johannesson H."/>
        </authorList>
    </citation>
    <scope>NUCLEOTIDE SEQUENCE</scope>
    <source>
        <strain evidence="2">PSN324</strain>
    </source>
</reference>
<evidence type="ECO:0000313" key="3">
    <source>
        <dbReference type="Proteomes" id="UP001321749"/>
    </source>
</evidence>
<dbReference type="AlphaFoldDB" id="A0AAV9HSD4"/>
<evidence type="ECO:0000313" key="2">
    <source>
        <dbReference type="EMBL" id="KAK4463238.1"/>
    </source>
</evidence>
<dbReference type="EMBL" id="MU864962">
    <property type="protein sequence ID" value="KAK4463238.1"/>
    <property type="molecule type" value="Genomic_DNA"/>
</dbReference>
<keyword evidence="3" id="KW-1185">Reference proteome</keyword>
<evidence type="ECO:0008006" key="4">
    <source>
        <dbReference type="Google" id="ProtNLM"/>
    </source>
</evidence>
<accession>A0AAV9HSD4</accession>
<feature type="coiled-coil region" evidence="1">
    <location>
        <begin position="233"/>
        <end position="267"/>
    </location>
</feature>
<dbReference type="Proteomes" id="UP001321749">
    <property type="component" value="Unassembled WGS sequence"/>
</dbReference>
<reference evidence="2" key="2">
    <citation type="submission" date="2023-06" db="EMBL/GenBank/DDBJ databases">
        <authorList>
            <consortium name="Lawrence Berkeley National Laboratory"/>
            <person name="Mondo S.J."/>
            <person name="Hensen N."/>
            <person name="Bonometti L."/>
            <person name="Westerberg I."/>
            <person name="Brannstrom I.O."/>
            <person name="Guillou S."/>
            <person name="Cros-Aarteil S."/>
            <person name="Calhoun S."/>
            <person name="Haridas S."/>
            <person name="Kuo A."/>
            <person name="Pangilinan J."/>
            <person name="Riley R."/>
            <person name="Labutti K."/>
            <person name="Andreopoulos B."/>
            <person name="Lipzen A."/>
            <person name="Chen C."/>
            <person name="Yanf M."/>
            <person name="Daum C."/>
            <person name="Ng V."/>
            <person name="Clum A."/>
            <person name="Steindorff A."/>
            <person name="Ohm R."/>
            <person name="Martin F."/>
            <person name="Silar P."/>
            <person name="Natvig D."/>
            <person name="Lalanne C."/>
            <person name="Gautier V."/>
            <person name="Ament-Velasquez S.L."/>
            <person name="Kruys A."/>
            <person name="Hutchinson M.I."/>
            <person name="Powell A.J."/>
            <person name="Barry K."/>
            <person name="Miller A.N."/>
            <person name="Grigoriev I.V."/>
            <person name="Debuchy R."/>
            <person name="Gladieux P."/>
            <person name="Thoren M.H."/>
            <person name="Johannesson H."/>
        </authorList>
    </citation>
    <scope>NUCLEOTIDE SEQUENCE</scope>
    <source>
        <strain evidence="2">PSN324</strain>
    </source>
</reference>
<name>A0AAV9HSD4_9PEZI</name>
<organism evidence="2 3">
    <name type="scientific">Cladorrhinum samala</name>
    <dbReference type="NCBI Taxonomy" id="585594"/>
    <lineage>
        <taxon>Eukaryota</taxon>
        <taxon>Fungi</taxon>
        <taxon>Dikarya</taxon>
        <taxon>Ascomycota</taxon>
        <taxon>Pezizomycotina</taxon>
        <taxon>Sordariomycetes</taxon>
        <taxon>Sordariomycetidae</taxon>
        <taxon>Sordariales</taxon>
        <taxon>Podosporaceae</taxon>
        <taxon>Cladorrhinum</taxon>
    </lineage>
</organism>